<dbReference type="AlphaFoldDB" id="A0A918N9A8"/>
<keyword evidence="3" id="KW-1185">Reference proteome</keyword>
<feature type="compositionally biased region" description="Low complexity" evidence="1">
    <location>
        <begin position="35"/>
        <end position="51"/>
    </location>
</feature>
<name>A0A918N9A8_9GAMM</name>
<feature type="region of interest" description="Disordered" evidence="1">
    <location>
        <begin position="28"/>
        <end position="54"/>
    </location>
</feature>
<evidence type="ECO:0000313" key="2">
    <source>
        <dbReference type="EMBL" id="GGX50624.1"/>
    </source>
</evidence>
<proteinExistence type="predicted"/>
<gene>
    <name evidence="2" type="ORF">GCM10007392_17240</name>
</gene>
<accession>A0A918N9A8</accession>
<evidence type="ECO:0000256" key="1">
    <source>
        <dbReference type="SAM" id="MobiDB-lite"/>
    </source>
</evidence>
<dbReference type="EMBL" id="BMXR01000004">
    <property type="protein sequence ID" value="GGX50624.1"/>
    <property type="molecule type" value="Genomic_DNA"/>
</dbReference>
<evidence type="ECO:0000313" key="3">
    <source>
        <dbReference type="Proteomes" id="UP000626148"/>
    </source>
</evidence>
<reference evidence="2" key="2">
    <citation type="submission" date="2020-09" db="EMBL/GenBank/DDBJ databases">
        <authorList>
            <person name="Sun Q."/>
            <person name="Kim S."/>
        </authorList>
    </citation>
    <scope>NUCLEOTIDE SEQUENCE</scope>
    <source>
        <strain evidence="2">KCTC 22169</strain>
    </source>
</reference>
<dbReference type="RefSeq" id="WP_189608149.1">
    <property type="nucleotide sequence ID" value="NZ_BMXR01000004.1"/>
</dbReference>
<protein>
    <submittedName>
        <fullName evidence="2">Uncharacterized protein</fullName>
    </submittedName>
</protein>
<dbReference type="PROSITE" id="PS51257">
    <property type="entry name" value="PROKAR_LIPOPROTEIN"/>
    <property type="match status" value="1"/>
</dbReference>
<dbReference type="Proteomes" id="UP000626148">
    <property type="component" value="Unassembled WGS sequence"/>
</dbReference>
<comment type="caution">
    <text evidence="2">The sequence shown here is derived from an EMBL/GenBank/DDBJ whole genome shotgun (WGS) entry which is preliminary data.</text>
</comment>
<sequence>MDLKHTIAGFGLAFSLAFLTACNSSGGDGSGSTGGSNSSSDDSASANPDNTTGDTLGRVADGYLVGATVCLDVNESFTCDMGEPTTLSEDGGTFELDATDEQLAESRIIVVVGPDTIDEDTGEAVGRSYTLTSPVENKAFVSPLTTMLQAAVENDPGASVAEKKRQVAMQLGLDPDSDLLYQDYVMESPSDDGMRSAYALGQLTARVLGLAEAGFKTTYEAETGSAPSPAAARAFGMVLQDALNEQLPALRNWVDSSARTLSEIETQASAVYNGFEFMSDAKRLVAMVHASEHKVKAQTSPVKDLFEVGYGTLSGMYMDDSKCFSGDLNRIKMNQDGLVVATHYGYDRVQSPNQSTRIESTITDYPYAGTTVGDYFDKNGMDETFSKTSFDYGFMDDGSLRYTRTVYDGSDQVIYTETESLNPRFFRQDISNTPVYEWLVLSDAQQGFMDNFNASGLTFPEGSEIFYVTLGVDGGPGYQWFEGSELTHDADSTLTDLASHQSVNFTLTYMEDDAPKSIQINFSPVLEGEYGDVSVRVSGDTRSGSYRFGQYEGESAFVIDPAFARSAGLPFYVFGTDTNTSDQDANPAVWMATDKAYVKGAEMHALYAVNYTAYDYLWQQIDQQRADCSL</sequence>
<reference evidence="2" key="1">
    <citation type="journal article" date="2014" name="Int. J. Syst. Evol. Microbiol.">
        <title>Complete genome sequence of Corynebacterium casei LMG S-19264T (=DSM 44701T), isolated from a smear-ripened cheese.</title>
        <authorList>
            <consortium name="US DOE Joint Genome Institute (JGI-PGF)"/>
            <person name="Walter F."/>
            <person name="Albersmeier A."/>
            <person name="Kalinowski J."/>
            <person name="Ruckert C."/>
        </authorList>
    </citation>
    <scope>NUCLEOTIDE SEQUENCE</scope>
    <source>
        <strain evidence="2">KCTC 22169</strain>
    </source>
</reference>
<organism evidence="2 3">
    <name type="scientific">Saccharospirillum salsuginis</name>
    <dbReference type="NCBI Taxonomy" id="418750"/>
    <lineage>
        <taxon>Bacteria</taxon>
        <taxon>Pseudomonadati</taxon>
        <taxon>Pseudomonadota</taxon>
        <taxon>Gammaproteobacteria</taxon>
        <taxon>Oceanospirillales</taxon>
        <taxon>Saccharospirillaceae</taxon>
        <taxon>Saccharospirillum</taxon>
    </lineage>
</organism>